<dbReference type="Gene3D" id="3.10.20.90">
    <property type="entry name" value="Phosphatidylinositol 3-kinase Catalytic Subunit, Chain A, domain 1"/>
    <property type="match status" value="1"/>
</dbReference>
<dbReference type="Pfam" id="PF08059">
    <property type="entry name" value="SEP"/>
    <property type="match status" value="1"/>
</dbReference>
<dbReference type="GO" id="GO:0043130">
    <property type="term" value="F:ubiquitin binding"/>
    <property type="evidence" value="ECO:0007669"/>
    <property type="project" value="TreeGrafter"/>
</dbReference>
<dbReference type="SUPFAM" id="SSF46934">
    <property type="entry name" value="UBA-like"/>
    <property type="match status" value="1"/>
</dbReference>
<dbReference type="SMART" id="SM00553">
    <property type="entry name" value="SEP"/>
    <property type="match status" value="1"/>
</dbReference>
<evidence type="ECO:0000256" key="2">
    <source>
        <dbReference type="SAM" id="MobiDB-lite"/>
    </source>
</evidence>
<dbReference type="GO" id="GO:0061025">
    <property type="term" value="P:membrane fusion"/>
    <property type="evidence" value="ECO:0007669"/>
    <property type="project" value="TreeGrafter"/>
</dbReference>
<dbReference type="InterPro" id="IPR009060">
    <property type="entry name" value="UBA-like_sf"/>
</dbReference>
<dbReference type="FunFam" id="3.10.20.90:FF:000179">
    <property type="entry name" value="Plant UBX domain-containing protein 4"/>
    <property type="match status" value="1"/>
</dbReference>
<evidence type="ECO:0000256" key="1">
    <source>
        <dbReference type="ARBA" id="ARBA00022786"/>
    </source>
</evidence>
<protein>
    <recommendedName>
        <fullName evidence="7">UBX domain-containing protein</fullName>
    </recommendedName>
</protein>
<dbReference type="GO" id="GO:0005829">
    <property type="term" value="C:cytosol"/>
    <property type="evidence" value="ECO:0007669"/>
    <property type="project" value="TreeGrafter"/>
</dbReference>
<sequence length="465" mass="50183">MEATDSNPDGNAALINSFCEITSSSKQEALFFLESHNFDLDAAVSTFLDNSNTNTLNDAVTNVVPRSPSHSPDFQPSASPSPSRSRSTSPTSSRAPYQLRSRRTLGKDVKKPSGSRAGGIRTLADLKSSSRNGNDDDDDDDEDDSDYEPQEYYTGGEKSSALCAPRRMTLAVVVGGAVNFLGMVGAVRLSGSGTADLGVMRGCWVEIGRGLGGMLVQDPTKDNSVDDIFDHARQSAVDVPPENPQRSKSFTGTARLLSGETVPSAPQPVEAITHTITFWRNGFSVDDGPLQGLDDPQNAPFLESLRKSECPKELEPADQRTSVHVNLTRRDENFPEPAKPRHLPFRGIGRTLGSSSSSSEAAGETIQATDVPLNTAPVPAIGLVVDDSQPVTSLQLRLSDGTRMVSRFNRHHTIRDVRAFIDASRPDGARSYQLQTMGFPPKQLTDWDQTIEQAGIANSVIIQKV</sequence>
<dbReference type="AlphaFoldDB" id="A0A4P1R7C6"/>
<dbReference type="Pfam" id="PF14555">
    <property type="entry name" value="UBA_4"/>
    <property type="match status" value="1"/>
</dbReference>
<dbReference type="GO" id="GO:0031468">
    <property type="term" value="P:nuclear membrane reassembly"/>
    <property type="evidence" value="ECO:0007669"/>
    <property type="project" value="TreeGrafter"/>
</dbReference>
<feature type="region of interest" description="Disordered" evidence="2">
    <location>
        <begin position="59"/>
        <end position="158"/>
    </location>
</feature>
<organism evidence="5 6">
    <name type="scientific">Lupinus angustifolius</name>
    <name type="common">Narrow-leaved blue lupine</name>
    <dbReference type="NCBI Taxonomy" id="3871"/>
    <lineage>
        <taxon>Eukaryota</taxon>
        <taxon>Viridiplantae</taxon>
        <taxon>Streptophyta</taxon>
        <taxon>Embryophyta</taxon>
        <taxon>Tracheophyta</taxon>
        <taxon>Spermatophyta</taxon>
        <taxon>Magnoliopsida</taxon>
        <taxon>eudicotyledons</taxon>
        <taxon>Gunneridae</taxon>
        <taxon>Pentapetalae</taxon>
        <taxon>rosids</taxon>
        <taxon>fabids</taxon>
        <taxon>Fabales</taxon>
        <taxon>Fabaceae</taxon>
        <taxon>Papilionoideae</taxon>
        <taxon>50 kb inversion clade</taxon>
        <taxon>genistoids sensu lato</taxon>
        <taxon>core genistoids</taxon>
        <taxon>Genisteae</taxon>
        <taxon>Lupinus</taxon>
    </lineage>
</organism>
<dbReference type="PROSITE" id="PS51399">
    <property type="entry name" value="SEP"/>
    <property type="match status" value="1"/>
</dbReference>
<dbReference type="EMBL" id="CM007369">
    <property type="protein sequence ID" value="OIW04143.1"/>
    <property type="molecule type" value="Genomic_DNA"/>
</dbReference>
<dbReference type="STRING" id="3871.A0A4P1R7C6"/>
<dbReference type="GO" id="GO:0043161">
    <property type="term" value="P:proteasome-mediated ubiquitin-dependent protein catabolic process"/>
    <property type="evidence" value="ECO:0007669"/>
    <property type="project" value="TreeGrafter"/>
</dbReference>
<dbReference type="GO" id="GO:0005634">
    <property type="term" value="C:nucleus"/>
    <property type="evidence" value="ECO:0007669"/>
    <property type="project" value="TreeGrafter"/>
</dbReference>
<evidence type="ECO:0000313" key="5">
    <source>
        <dbReference type="EMBL" id="OIW04143.1"/>
    </source>
</evidence>
<dbReference type="Gramene" id="OIW04143">
    <property type="protein sequence ID" value="OIW04143"/>
    <property type="gene ID" value="TanjilG_00703"/>
</dbReference>
<dbReference type="SUPFAM" id="SSF102848">
    <property type="entry name" value="NSFL1 (p97 ATPase) cofactor p47, SEP domain"/>
    <property type="match status" value="1"/>
</dbReference>
<dbReference type="CDD" id="cd01770">
    <property type="entry name" value="UBX_UBXN2"/>
    <property type="match status" value="1"/>
</dbReference>
<dbReference type="CDD" id="cd14349">
    <property type="entry name" value="UBA_CF106"/>
    <property type="match status" value="1"/>
</dbReference>
<dbReference type="GO" id="GO:0051117">
    <property type="term" value="F:ATPase binding"/>
    <property type="evidence" value="ECO:0007669"/>
    <property type="project" value="UniProtKB-ARBA"/>
</dbReference>
<dbReference type="FunFam" id="1.10.8.10:FF:000020">
    <property type="entry name" value="NSFL1 (p97) cofactor (p47)"/>
    <property type="match status" value="1"/>
</dbReference>
<dbReference type="PANTHER" id="PTHR23333">
    <property type="entry name" value="UBX DOMAIN CONTAINING PROTEIN"/>
    <property type="match status" value="1"/>
</dbReference>
<evidence type="ECO:0000259" key="3">
    <source>
        <dbReference type="PROSITE" id="PS50033"/>
    </source>
</evidence>
<gene>
    <name evidence="5" type="ORF">TanjilG_00703</name>
</gene>
<evidence type="ECO:0000313" key="6">
    <source>
        <dbReference type="Proteomes" id="UP000188354"/>
    </source>
</evidence>
<dbReference type="InterPro" id="IPR001012">
    <property type="entry name" value="UBX_dom"/>
</dbReference>
<dbReference type="InterPro" id="IPR029071">
    <property type="entry name" value="Ubiquitin-like_domsf"/>
</dbReference>
<proteinExistence type="predicted"/>
<keyword evidence="6" id="KW-1185">Reference proteome</keyword>
<dbReference type="Gene3D" id="3.30.420.210">
    <property type="entry name" value="SEP domain"/>
    <property type="match status" value="1"/>
</dbReference>
<feature type="domain" description="UBX" evidence="3">
    <location>
        <begin position="387"/>
        <end position="464"/>
    </location>
</feature>
<dbReference type="Gene3D" id="1.10.8.10">
    <property type="entry name" value="DNA helicase RuvA subunit, C-terminal domain"/>
    <property type="match status" value="1"/>
</dbReference>
<evidence type="ECO:0000259" key="4">
    <source>
        <dbReference type="PROSITE" id="PS51399"/>
    </source>
</evidence>
<dbReference type="Pfam" id="PF00789">
    <property type="entry name" value="UBX"/>
    <property type="match status" value="1"/>
</dbReference>
<name>A0A4P1R7C6_LUPAN</name>
<dbReference type="PANTHER" id="PTHR23333:SF45">
    <property type="entry name" value="PLANT UBX DOMAIN-CONTAINING PROTEIN 4-LIKE"/>
    <property type="match status" value="1"/>
</dbReference>
<feature type="compositionally biased region" description="Acidic residues" evidence="2">
    <location>
        <begin position="135"/>
        <end position="149"/>
    </location>
</feature>
<reference evidence="5 6" key="1">
    <citation type="journal article" date="2017" name="Plant Biotechnol. J.">
        <title>A comprehensive draft genome sequence for lupin (Lupinus angustifolius), an emerging health food: insights into plant-microbe interactions and legume evolution.</title>
        <authorList>
            <person name="Hane J.K."/>
            <person name="Ming Y."/>
            <person name="Kamphuis L.G."/>
            <person name="Nelson M.N."/>
            <person name="Garg G."/>
            <person name="Atkins C.A."/>
            <person name="Bayer P.E."/>
            <person name="Bravo A."/>
            <person name="Bringans S."/>
            <person name="Cannon S."/>
            <person name="Edwards D."/>
            <person name="Foley R."/>
            <person name="Gao L.L."/>
            <person name="Harrison M.J."/>
            <person name="Huang W."/>
            <person name="Hurgobin B."/>
            <person name="Li S."/>
            <person name="Liu C.W."/>
            <person name="McGrath A."/>
            <person name="Morahan G."/>
            <person name="Murray J."/>
            <person name="Weller J."/>
            <person name="Jian J."/>
            <person name="Singh K.B."/>
        </authorList>
    </citation>
    <scope>NUCLEOTIDE SEQUENCE [LARGE SCALE GENOMIC DNA]</scope>
    <source>
        <strain evidence="6">cv. Tanjil</strain>
        <tissue evidence="5">Whole plant</tissue>
    </source>
</reference>
<dbReference type="InterPro" id="IPR036241">
    <property type="entry name" value="NSFL1C_SEP_dom_sf"/>
</dbReference>
<dbReference type="SMART" id="SM00166">
    <property type="entry name" value="UBX"/>
    <property type="match status" value="1"/>
</dbReference>
<dbReference type="SUPFAM" id="SSF54236">
    <property type="entry name" value="Ubiquitin-like"/>
    <property type="match status" value="1"/>
</dbReference>
<dbReference type="InterPro" id="IPR012989">
    <property type="entry name" value="SEP_domain"/>
</dbReference>
<evidence type="ECO:0008006" key="7">
    <source>
        <dbReference type="Google" id="ProtNLM"/>
    </source>
</evidence>
<feature type="domain" description="SEP" evidence="4">
    <location>
        <begin position="271"/>
        <end position="335"/>
    </location>
</feature>
<dbReference type="InterPro" id="IPR039517">
    <property type="entry name" value="C6orf106_UBA-like"/>
</dbReference>
<feature type="compositionally biased region" description="Low complexity" evidence="2">
    <location>
        <begin position="76"/>
        <end position="96"/>
    </location>
</feature>
<dbReference type="PROSITE" id="PS50033">
    <property type="entry name" value="UBX"/>
    <property type="match status" value="1"/>
</dbReference>
<dbReference type="FunFam" id="3.30.420.210:FF:000005">
    <property type="entry name" value="Plant UBX domain-containing protein 4"/>
    <property type="match status" value="1"/>
</dbReference>
<dbReference type="GO" id="GO:0007030">
    <property type="term" value="P:Golgi organization"/>
    <property type="evidence" value="ECO:0007669"/>
    <property type="project" value="TreeGrafter"/>
</dbReference>
<keyword evidence="1" id="KW-0833">Ubl conjugation pathway</keyword>
<accession>A0A4P1R7C6</accession>
<feature type="region of interest" description="Disordered" evidence="2">
    <location>
        <begin position="332"/>
        <end position="368"/>
    </location>
</feature>
<dbReference type="Proteomes" id="UP000188354">
    <property type="component" value="Chromosome LG09"/>
</dbReference>
<dbReference type="GO" id="GO:0000045">
    <property type="term" value="P:autophagosome assembly"/>
    <property type="evidence" value="ECO:0007669"/>
    <property type="project" value="TreeGrafter"/>
</dbReference>